<accession>A0ABZ2L205</accession>
<evidence type="ECO:0000259" key="5">
    <source>
        <dbReference type="PROSITE" id="PS50931"/>
    </source>
</evidence>
<evidence type="ECO:0000256" key="1">
    <source>
        <dbReference type="ARBA" id="ARBA00009437"/>
    </source>
</evidence>
<dbReference type="Proteomes" id="UP001374803">
    <property type="component" value="Chromosome"/>
</dbReference>
<dbReference type="Pfam" id="PF00126">
    <property type="entry name" value="HTH_1"/>
    <property type="match status" value="1"/>
</dbReference>
<dbReference type="EMBL" id="CP089983">
    <property type="protein sequence ID" value="WXB04835.1"/>
    <property type="molecule type" value="Genomic_DNA"/>
</dbReference>
<dbReference type="Pfam" id="PF03466">
    <property type="entry name" value="LysR_substrate"/>
    <property type="match status" value="1"/>
</dbReference>
<evidence type="ECO:0000313" key="7">
    <source>
        <dbReference type="Proteomes" id="UP001374803"/>
    </source>
</evidence>
<proteinExistence type="inferred from homology"/>
<evidence type="ECO:0000256" key="4">
    <source>
        <dbReference type="ARBA" id="ARBA00023163"/>
    </source>
</evidence>
<sequence length="304" mass="33215">MVATLDDIVLFSVFSRVVEKKSFTAAAAALGVTKATVSQRIATLEDRCAARLFHRTTRRLSVTHEGQQLYEACMNMTLDADSAATLIDRVGRIPCGQLRVTVPTGFGVSEVVPALAAFYTRFPDITVGLILTDQQLDLLEHRIDVAIRVSNHLADSAYGGRKIGDVAMVVCAAPSYLEKHGEPRGPGDLSSHSCLDFLPSTNRWAFRVNGKDVVVPVRGPFQCNDILALREAAILGSGLAMLPRPLVAEHIDARRLRPVLSEFARPPLAIWVLYPDKRNIPAKARVFIEHVAAWVARTHSASES</sequence>
<keyword evidence="3" id="KW-0238">DNA-binding</keyword>
<dbReference type="Gene3D" id="1.10.10.10">
    <property type="entry name" value="Winged helix-like DNA-binding domain superfamily/Winged helix DNA-binding domain"/>
    <property type="match status" value="1"/>
</dbReference>
<evidence type="ECO:0000256" key="3">
    <source>
        <dbReference type="ARBA" id="ARBA00023125"/>
    </source>
</evidence>
<evidence type="ECO:0000313" key="6">
    <source>
        <dbReference type="EMBL" id="WXB04835.1"/>
    </source>
</evidence>
<reference evidence="6" key="1">
    <citation type="submission" date="2021-12" db="EMBL/GenBank/DDBJ databases">
        <title>Discovery of the Pendulisporaceae a myxobacterial family with distinct sporulation behavior and unique specialized metabolism.</title>
        <authorList>
            <person name="Garcia R."/>
            <person name="Popoff A."/>
            <person name="Bader C.D."/>
            <person name="Loehr J."/>
            <person name="Walesch S."/>
            <person name="Walt C."/>
            <person name="Boldt J."/>
            <person name="Bunk B."/>
            <person name="Haeckl F.J.F.P.J."/>
            <person name="Gunesch A.P."/>
            <person name="Birkelbach J."/>
            <person name="Nuebel U."/>
            <person name="Pietschmann T."/>
            <person name="Bach T."/>
            <person name="Mueller R."/>
        </authorList>
    </citation>
    <scope>NUCLEOTIDE SEQUENCE</scope>
    <source>
        <strain evidence="6">MSr11367</strain>
    </source>
</reference>
<gene>
    <name evidence="6" type="ORF">LVJ94_49080</name>
</gene>
<feature type="domain" description="HTH lysR-type" evidence="5">
    <location>
        <begin position="6"/>
        <end position="63"/>
    </location>
</feature>
<dbReference type="CDD" id="cd08422">
    <property type="entry name" value="PBP2_CrgA_like"/>
    <property type="match status" value="1"/>
</dbReference>
<dbReference type="PANTHER" id="PTHR30537:SF5">
    <property type="entry name" value="HTH-TYPE TRANSCRIPTIONAL ACTIVATOR TTDR-RELATED"/>
    <property type="match status" value="1"/>
</dbReference>
<dbReference type="InterPro" id="IPR036388">
    <property type="entry name" value="WH-like_DNA-bd_sf"/>
</dbReference>
<dbReference type="RefSeq" id="WP_394834477.1">
    <property type="nucleotide sequence ID" value="NZ_CP089929.1"/>
</dbReference>
<keyword evidence="4" id="KW-0804">Transcription</keyword>
<keyword evidence="2" id="KW-0805">Transcription regulation</keyword>
<dbReference type="InterPro" id="IPR005119">
    <property type="entry name" value="LysR_subst-bd"/>
</dbReference>
<name>A0ABZ2L205_9BACT</name>
<dbReference type="Gene3D" id="3.40.190.290">
    <property type="match status" value="1"/>
</dbReference>
<keyword evidence="7" id="KW-1185">Reference proteome</keyword>
<dbReference type="InterPro" id="IPR058163">
    <property type="entry name" value="LysR-type_TF_proteobact-type"/>
</dbReference>
<comment type="similarity">
    <text evidence="1">Belongs to the LysR transcriptional regulatory family.</text>
</comment>
<dbReference type="SUPFAM" id="SSF46785">
    <property type="entry name" value="Winged helix' DNA-binding domain"/>
    <property type="match status" value="1"/>
</dbReference>
<evidence type="ECO:0000256" key="2">
    <source>
        <dbReference type="ARBA" id="ARBA00023015"/>
    </source>
</evidence>
<dbReference type="SUPFAM" id="SSF53850">
    <property type="entry name" value="Periplasmic binding protein-like II"/>
    <property type="match status" value="1"/>
</dbReference>
<dbReference type="InterPro" id="IPR036390">
    <property type="entry name" value="WH_DNA-bd_sf"/>
</dbReference>
<dbReference type="PANTHER" id="PTHR30537">
    <property type="entry name" value="HTH-TYPE TRANSCRIPTIONAL REGULATOR"/>
    <property type="match status" value="1"/>
</dbReference>
<dbReference type="PROSITE" id="PS50931">
    <property type="entry name" value="HTH_LYSR"/>
    <property type="match status" value="1"/>
</dbReference>
<dbReference type="InterPro" id="IPR000847">
    <property type="entry name" value="LysR_HTH_N"/>
</dbReference>
<protein>
    <submittedName>
        <fullName evidence="6">LysR family transcriptional regulator</fullName>
    </submittedName>
</protein>
<organism evidence="6 7">
    <name type="scientific">Pendulispora rubella</name>
    <dbReference type="NCBI Taxonomy" id="2741070"/>
    <lineage>
        <taxon>Bacteria</taxon>
        <taxon>Pseudomonadati</taxon>
        <taxon>Myxococcota</taxon>
        <taxon>Myxococcia</taxon>
        <taxon>Myxococcales</taxon>
        <taxon>Sorangiineae</taxon>
        <taxon>Pendulisporaceae</taxon>
        <taxon>Pendulispora</taxon>
    </lineage>
</organism>